<dbReference type="AlphaFoldDB" id="A0A8T1PQF7"/>
<evidence type="ECO:0000313" key="1">
    <source>
        <dbReference type="EMBL" id="KAG6645235.1"/>
    </source>
</evidence>
<accession>A0A8T1PQF7</accession>
<dbReference type="Proteomes" id="UP000811609">
    <property type="component" value="Chromosome 8"/>
</dbReference>
<proteinExistence type="predicted"/>
<sequence>MWVSPWLTSGLLYLQLLTKHHQQFQELVDQAGEKSLNHPAS</sequence>
<name>A0A8T1PQF7_CARIL</name>
<gene>
    <name evidence="1" type="ORF">CIPAW_08G108500</name>
</gene>
<organism evidence="1 2">
    <name type="scientific">Carya illinoinensis</name>
    <name type="common">Pecan</name>
    <dbReference type="NCBI Taxonomy" id="32201"/>
    <lineage>
        <taxon>Eukaryota</taxon>
        <taxon>Viridiplantae</taxon>
        <taxon>Streptophyta</taxon>
        <taxon>Embryophyta</taxon>
        <taxon>Tracheophyta</taxon>
        <taxon>Spermatophyta</taxon>
        <taxon>Magnoliopsida</taxon>
        <taxon>eudicotyledons</taxon>
        <taxon>Gunneridae</taxon>
        <taxon>Pentapetalae</taxon>
        <taxon>rosids</taxon>
        <taxon>fabids</taxon>
        <taxon>Fagales</taxon>
        <taxon>Juglandaceae</taxon>
        <taxon>Carya</taxon>
    </lineage>
</organism>
<keyword evidence="2" id="KW-1185">Reference proteome</keyword>
<dbReference type="EMBL" id="CM031816">
    <property type="protein sequence ID" value="KAG6645235.1"/>
    <property type="molecule type" value="Genomic_DNA"/>
</dbReference>
<reference evidence="1" key="1">
    <citation type="submission" date="2020-12" db="EMBL/GenBank/DDBJ databases">
        <title>WGS assembly of Carya illinoinensis cv. Pawnee.</title>
        <authorList>
            <person name="Platts A."/>
            <person name="Shu S."/>
            <person name="Wright S."/>
            <person name="Barry K."/>
            <person name="Edger P."/>
            <person name="Pires J.C."/>
            <person name="Schmutz J."/>
        </authorList>
    </citation>
    <scope>NUCLEOTIDE SEQUENCE</scope>
    <source>
        <tissue evidence="1">Leaf</tissue>
    </source>
</reference>
<comment type="caution">
    <text evidence="1">The sequence shown here is derived from an EMBL/GenBank/DDBJ whole genome shotgun (WGS) entry which is preliminary data.</text>
</comment>
<evidence type="ECO:0000313" key="2">
    <source>
        <dbReference type="Proteomes" id="UP000811609"/>
    </source>
</evidence>
<protein>
    <submittedName>
        <fullName evidence="1">Uncharacterized protein</fullName>
    </submittedName>
</protein>